<proteinExistence type="predicted"/>
<reference evidence="2" key="2">
    <citation type="submission" date="2020-11" db="EMBL/GenBank/DDBJ databases">
        <authorList>
            <person name="McCartney M.A."/>
            <person name="Auch B."/>
            <person name="Kono T."/>
            <person name="Mallez S."/>
            <person name="Becker A."/>
            <person name="Gohl D.M."/>
            <person name="Silverstein K.A.T."/>
            <person name="Koren S."/>
            <person name="Bechman K.B."/>
            <person name="Herman A."/>
            <person name="Abrahante J.E."/>
            <person name="Garbe J."/>
        </authorList>
    </citation>
    <scope>NUCLEOTIDE SEQUENCE</scope>
    <source>
        <strain evidence="2">Duluth1</strain>
        <tissue evidence="2">Whole animal</tissue>
    </source>
</reference>
<dbReference type="Proteomes" id="UP000828390">
    <property type="component" value="Unassembled WGS sequence"/>
</dbReference>
<evidence type="ECO:0000313" key="2">
    <source>
        <dbReference type="EMBL" id="KAH3785596.1"/>
    </source>
</evidence>
<evidence type="ECO:0000313" key="3">
    <source>
        <dbReference type="Proteomes" id="UP000828390"/>
    </source>
</evidence>
<reference evidence="2" key="1">
    <citation type="journal article" date="2019" name="bioRxiv">
        <title>The Genome of the Zebra Mussel, Dreissena polymorpha: A Resource for Invasive Species Research.</title>
        <authorList>
            <person name="McCartney M.A."/>
            <person name="Auch B."/>
            <person name="Kono T."/>
            <person name="Mallez S."/>
            <person name="Zhang Y."/>
            <person name="Obille A."/>
            <person name="Becker A."/>
            <person name="Abrahante J.E."/>
            <person name="Garbe J."/>
            <person name="Badalamenti J.P."/>
            <person name="Herman A."/>
            <person name="Mangelson H."/>
            <person name="Liachko I."/>
            <person name="Sullivan S."/>
            <person name="Sone E.D."/>
            <person name="Koren S."/>
            <person name="Silverstein K.A.T."/>
            <person name="Beckman K.B."/>
            <person name="Gohl D.M."/>
        </authorList>
    </citation>
    <scope>NUCLEOTIDE SEQUENCE</scope>
    <source>
        <strain evidence="2">Duluth1</strain>
        <tissue evidence="2">Whole animal</tissue>
    </source>
</reference>
<gene>
    <name evidence="2" type="ORF">DPMN_163689</name>
</gene>
<sequence>MDLYGTQFDFLVKDTSGGESVPKNLYILPCICYNKTLTGLTEEQIIAQLIRNTSIDTRNTTMALSKLGCRRDDRPFCVTTGYIAIGVIGGMLLLVVLSDLPRLIRHFRFYF</sequence>
<dbReference type="EMBL" id="JAIWYP010000008">
    <property type="protein sequence ID" value="KAH3785596.1"/>
    <property type="molecule type" value="Genomic_DNA"/>
</dbReference>
<keyword evidence="3" id="KW-1185">Reference proteome</keyword>
<comment type="caution">
    <text evidence="2">The sequence shown here is derived from an EMBL/GenBank/DDBJ whole genome shotgun (WGS) entry which is preliminary data.</text>
</comment>
<evidence type="ECO:0000256" key="1">
    <source>
        <dbReference type="SAM" id="Phobius"/>
    </source>
</evidence>
<name>A0A9D4ETR6_DREPO</name>
<organism evidence="2 3">
    <name type="scientific">Dreissena polymorpha</name>
    <name type="common">Zebra mussel</name>
    <name type="synonym">Mytilus polymorpha</name>
    <dbReference type="NCBI Taxonomy" id="45954"/>
    <lineage>
        <taxon>Eukaryota</taxon>
        <taxon>Metazoa</taxon>
        <taxon>Spiralia</taxon>
        <taxon>Lophotrochozoa</taxon>
        <taxon>Mollusca</taxon>
        <taxon>Bivalvia</taxon>
        <taxon>Autobranchia</taxon>
        <taxon>Heteroconchia</taxon>
        <taxon>Euheterodonta</taxon>
        <taxon>Imparidentia</taxon>
        <taxon>Neoheterodontei</taxon>
        <taxon>Myida</taxon>
        <taxon>Dreissenoidea</taxon>
        <taxon>Dreissenidae</taxon>
        <taxon>Dreissena</taxon>
    </lineage>
</organism>
<keyword evidence="1" id="KW-1133">Transmembrane helix</keyword>
<keyword evidence="1" id="KW-0472">Membrane</keyword>
<feature type="transmembrane region" description="Helical" evidence="1">
    <location>
        <begin position="76"/>
        <end position="97"/>
    </location>
</feature>
<protein>
    <submittedName>
        <fullName evidence="2">Uncharacterized protein</fullName>
    </submittedName>
</protein>
<accession>A0A9D4ETR6</accession>
<keyword evidence="1" id="KW-0812">Transmembrane</keyword>
<dbReference type="AlphaFoldDB" id="A0A9D4ETR6"/>